<dbReference type="CDD" id="cd16514">
    <property type="entry name" value="RING-HC_LONFs_rpt2"/>
    <property type="match status" value="1"/>
</dbReference>
<reference evidence="7" key="2">
    <citation type="submission" date="2025-09" db="UniProtKB">
        <authorList>
            <consortium name="Ensembl"/>
        </authorList>
    </citation>
    <scope>IDENTIFICATION</scope>
</reference>
<keyword evidence="1" id="KW-0479">Metal-binding</keyword>
<dbReference type="SUPFAM" id="SSF48452">
    <property type="entry name" value="TPR-like"/>
    <property type="match status" value="1"/>
</dbReference>
<sequence>MDAGIENHAEYYVHELSSPSATGLCAEMLGVADEACRAGDFDLAAEIYTSQLAELEHTDRGLLLRKADALARGGRIADALDSYCIAANLQALRPDELQILVEVIAHTIRTKEHSDIKTISVASTSESRCFESDEIDEEQNLDLFSCYLCKCLLTEPTSLVCGHTFCKRCLEDDLVKECRSCRLKTNKSPRQFSVDGLRVNVIISGLIGKWFNSESKARRYWSEGEGLWKKMDLSNAILKFNTAIELEPCECRLLARRAELFMEMKNFGQAIKDADTMCRLRPLWPKAHYIKAAAFRSAGRNEEALQEYFCCLALKSDWIAVKLEAQKILSHMVSSVFVTDGLATSMQPLPAGPSSRIKPSFLLSSLHSSLPRDRAKEGCSKEPTLSCSKFKDGNSSILPRSENMNSGLSSPFVQPVLKRKWTEDAKGFEPPNKQLKEDNASSCKTLPTFSGARQVPSQLLDSADFECSLCMRLFYEPVTTPCGHTFCLKCLERCLDHNPNCPLCKENLSEYLATRAYNKTLLMEELLQRYFCDELAERRKVHEEEMTELSNLNLEVPIFVCTMAFPTIPCPLHVFEPRYRLMIRRSMETGTKQFGMCIADELKGFADHGCMLEVRDVKFFPDGRSVVDTIGIARFKVLCHGQRDGYHTAQIEYLEDKKVEGEELTELVKLHDSVYDQALGWFTSLKDDMKNQIISHFGHLPVKESDPQGNPNGPAWCWWLLAVLPLENKAQLTILAMNALKDRLVAIRRVLIFVTRKRPR</sequence>
<organism evidence="7 8">
    <name type="scientific">Cyprinus carpio carpio</name>
    <dbReference type="NCBI Taxonomy" id="630221"/>
    <lineage>
        <taxon>Eukaryota</taxon>
        <taxon>Metazoa</taxon>
        <taxon>Chordata</taxon>
        <taxon>Craniata</taxon>
        <taxon>Vertebrata</taxon>
        <taxon>Euteleostomi</taxon>
        <taxon>Actinopterygii</taxon>
        <taxon>Neopterygii</taxon>
        <taxon>Teleostei</taxon>
        <taxon>Ostariophysi</taxon>
        <taxon>Cypriniformes</taxon>
        <taxon>Cyprinidae</taxon>
        <taxon>Cyprininae</taxon>
        <taxon>Cyprinus</taxon>
    </lineage>
</organism>
<dbReference type="InterPro" id="IPR003111">
    <property type="entry name" value="Lon_prtase_N"/>
</dbReference>
<evidence type="ECO:0000256" key="1">
    <source>
        <dbReference type="ARBA" id="ARBA00022723"/>
    </source>
</evidence>
<name>A0A9J8BJW6_CYPCA</name>
<evidence type="ECO:0000256" key="4">
    <source>
        <dbReference type="PROSITE-ProRule" id="PRU00175"/>
    </source>
</evidence>
<dbReference type="GeneTree" id="ENSGT00440000033329"/>
<dbReference type="Pfam" id="PF13923">
    <property type="entry name" value="zf-C3HC4_2"/>
    <property type="match status" value="1"/>
</dbReference>
<dbReference type="CDD" id="cd16513">
    <property type="entry name" value="RING-HC_LONFs_rpt1"/>
    <property type="match status" value="1"/>
</dbReference>
<evidence type="ECO:0000313" key="8">
    <source>
        <dbReference type="Proteomes" id="UP001108240"/>
    </source>
</evidence>
<keyword evidence="2 4" id="KW-0863">Zinc-finger</keyword>
<dbReference type="InterPro" id="IPR019734">
    <property type="entry name" value="TPR_rpt"/>
</dbReference>
<dbReference type="SMART" id="SM00184">
    <property type="entry name" value="RING"/>
    <property type="match status" value="2"/>
</dbReference>
<dbReference type="OMA" id="PPEPLGC"/>
<dbReference type="InterPro" id="IPR027370">
    <property type="entry name" value="Znf-RING_euk"/>
</dbReference>
<dbReference type="Pfam" id="PF02190">
    <property type="entry name" value="LON_substr_bdg"/>
    <property type="match status" value="1"/>
</dbReference>
<keyword evidence="3" id="KW-0862">Zinc</keyword>
<dbReference type="Gene3D" id="2.30.130.40">
    <property type="entry name" value="LON domain-like"/>
    <property type="match status" value="1"/>
</dbReference>
<evidence type="ECO:0000313" key="7">
    <source>
        <dbReference type="Ensembl" id="ENSCCRP00000154721.1"/>
    </source>
</evidence>
<dbReference type="SMART" id="SM00464">
    <property type="entry name" value="LON"/>
    <property type="match status" value="1"/>
</dbReference>
<dbReference type="GO" id="GO:0061630">
    <property type="term" value="F:ubiquitin protein ligase activity"/>
    <property type="evidence" value="ECO:0007669"/>
    <property type="project" value="TreeGrafter"/>
</dbReference>
<dbReference type="Gene3D" id="3.30.40.10">
    <property type="entry name" value="Zinc/RING finger domain, C3HC4 (zinc finger)"/>
    <property type="match status" value="2"/>
</dbReference>
<dbReference type="PROSITE" id="PS51787">
    <property type="entry name" value="LON_N"/>
    <property type="match status" value="1"/>
</dbReference>
<dbReference type="InterPro" id="IPR017907">
    <property type="entry name" value="Znf_RING_CS"/>
</dbReference>
<dbReference type="SUPFAM" id="SSF57850">
    <property type="entry name" value="RING/U-box"/>
    <property type="match status" value="2"/>
</dbReference>
<dbReference type="Pfam" id="PF13445">
    <property type="entry name" value="zf-RING_UBOX"/>
    <property type="match status" value="1"/>
</dbReference>
<feature type="domain" description="RING-type" evidence="5">
    <location>
        <begin position="146"/>
        <end position="182"/>
    </location>
</feature>
<dbReference type="SMART" id="SM00028">
    <property type="entry name" value="TPR"/>
    <property type="match status" value="3"/>
</dbReference>
<dbReference type="InterPro" id="IPR013083">
    <property type="entry name" value="Znf_RING/FYVE/PHD"/>
</dbReference>
<dbReference type="PROSITE" id="PS50089">
    <property type="entry name" value="ZF_RING_2"/>
    <property type="match status" value="2"/>
</dbReference>
<dbReference type="Ensembl" id="ENSCCRT00000133155.1">
    <property type="protein sequence ID" value="ENSCCRP00000154721.1"/>
    <property type="gene ID" value="ENSCCRG00000039673.2"/>
</dbReference>
<dbReference type="Proteomes" id="UP001108240">
    <property type="component" value="Unplaced"/>
</dbReference>
<evidence type="ECO:0000259" key="5">
    <source>
        <dbReference type="PROSITE" id="PS50089"/>
    </source>
</evidence>
<feature type="domain" description="RING-type" evidence="5">
    <location>
        <begin position="467"/>
        <end position="505"/>
    </location>
</feature>
<evidence type="ECO:0000256" key="3">
    <source>
        <dbReference type="ARBA" id="ARBA00022833"/>
    </source>
</evidence>
<feature type="domain" description="Lon N-terminal" evidence="6">
    <location>
        <begin position="546"/>
        <end position="755"/>
    </location>
</feature>
<dbReference type="AlphaFoldDB" id="A0A9J8BJW6"/>
<protein>
    <recommendedName>
        <fullName evidence="9">LON peptidase N-terminal domain and RING finger protein 2</fullName>
    </recommendedName>
</protein>
<dbReference type="PROSITE" id="PS00518">
    <property type="entry name" value="ZF_RING_1"/>
    <property type="match status" value="2"/>
</dbReference>
<accession>A0A9J8BJW6</accession>
<dbReference type="GO" id="GO:0005737">
    <property type="term" value="C:cytoplasm"/>
    <property type="evidence" value="ECO:0007669"/>
    <property type="project" value="UniProtKB-ARBA"/>
</dbReference>
<dbReference type="Gene3D" id="1.25.40.10">
    <property type="entry name" value="Tetratricopeptide repeat domain"/>
    <property type="match status" value="1"/>
</dbReference>
<dbReference type="InterPro" id="IPR011990">
    <property type="entry name" value="TPR-like_helical_dom_sf"/>
</dbReference>
<keyword evidence="8" id="KW-1185">Reference proteome</keyword>
<evidence type="ECO:0008006" key="9">
    <source>
        <dbReference type="Google" id="ProtNLM"/>
    </source>
</evidence>
<dbReference type="PANTHER" id="PTHR23327:SF5">
    <property type="entry name" value="LON PEPTIDASE N-TERMINAL DOMAIN AND RING FINGER PROTEIN 2"/>
    <property type="match status" value="1"/>
</dbReference>
<evidence type="ECO:0000259" key="6">
    <source>
        <dbReference type="PROSITE" id="PS51787"/>
    </source>
</evidence>
<reference evidence="7" key="1">
    <citation type="submission" date="2025-08" db="UniProtKB">
        <authorList>
            <consortium name="Ensembl"/>
        </authorList>
    </citation>
    <scope>IDENTIFICATION</scope>
</reference>
<dbReference type="InterPro" id="IPR015947">
    <property type="entry name" value="PUA-like_sf"/>
</dbReference>
<dbReference type="InterPro" id="IPR046336">
    <property type="entry name" value="Lon_prtase_N_sf"/>
</dbReference>
<dbReference type="PANTHER" id="PTHR23327">
    <property type="entry name" value="RING FINGER PROTEIN 127"/>
    <property type="match status" value="1"/>
</dbReference>
<dbReference type="SUPFAM" id="SSF88697">
    <property type="entry name" value="PUA domain-like"/>
    <property type="match status" value="1"/>
</dbReference>
<evidence type="ECO:0000256" key="2">
    <source>
        <dbReference type="ARBA" id="ARBA00022771"/>
    </source>
</evidence>
<dbReference type="GO" id="GO:0008270">
    <property type="term" value="F:zinc ion binding"/>
    <property type="evidence" value="ECO:0007669"/>
    <property type="project" value="UniProtKB-KW"/>
</dbReference>
<dbReference type="InterPro" id="IPR001841">
    <property type="entry name" value="Znf_RING"/>
</dbReference>
<proteinExistence type="predicted"/>